<dbReference type="InterPro" id="IPR007278">
    <property type="entry name" value="DUF397"/>
</dbReference>
<reference evidence="2" key="2">
    <citation type="submission" date="2020-09" db="EMBL/GenBank/DDBJ databases">
        <authorList>
            <person name="Sun Q."/>
            <person name="Ohkuma M."/>
        </authorList>
    </citation>
    <scope>NUCLEOTIDE SEQUENCE</scope>
    <source>
        <strain evidence="2">JCM 3090</strain>
    </source>
</reference>
<dbReference type="Pfam" id="PF04149">
    <property type="entry name" value="DUF397"/>
    <property type="match status" value="1"/>
</dbReference>
<sequence>MRQYAKATRSGNGNCVEWAVERDGVHVRDSKDPAGPELRFTHAEWAALTAAAATATPHPAITPTPTTTTLTRAGRSLRFTPAEWSAFTHAAATGECARQPQT</sequence>
<proteinExistence type="predicted"/>
<dbReference type="AlphaFoldDB" id="A0A8J3F9R0"/>
<gene>
    <name evidence="2" type="ORF">GCM10010123_25810</name>
</gene>
<comment type="caution">
    <text evidence="2">The sequence shown here is derived from an EMBL/GenBank/DDBJ whole genome shotgun (WGS) entry which is preliminary data.</text>
</comment>
<protein>
    <recommendedName>
        <fullName evidence="1">DUF397 domain-containing protein</fullName>
    </recommendedName>
</protein>
<keyword evidence="3" id="KW-1185">Reference proteome</keyword>
<dbReference type="EMBL" id="BMQB01000005">
    <property type="protein sequence ID" value="GGJ94809.1"/>
    <property type="molecule type" value="Genomic_DNA"/>
</dbReference>
<dbReference type="Proteomes" id="UP000649739">
    <property type="component" value="Unassembled WGS sequence"/>
</dbReference>
<evidence type="ECO:0000259" key="1">
    <source>
        <dbReference type="Pfam" id="PF04149"/>
    </source>
</evidence>
<feature type="domain" description="DUF397" evidence="1">
    <location>
        <begin position="5"/>
        <end position="52"/>
    </location>
</feature>
<name>A0A8J3F9R0_9ACTN</name>
<dbReference type="RefSeq" id="WP_189170368.1">
    <property type="nucleotide sequence ID" value="NZ_BMQB01000005.1"/>
</dbReference>
<reference evidence="2" key="1">
    <citation type="journal article" date="2014" name="Int. J. Syst. Evol. Microbiol.">
        <title>Complete genome sequence of Corynebacterium casei LMG S-19264T (=DSM 44701T), isolated from a smear-ripened cheese.</title>
        <authorList>
            <consortium name="US DOE Joint Genome Institute (JGI-PGF)"/>
            <person name="Walter F."/>
            <person name="Albersmeier A."/>
            <person name="Kalinowski J."/>
            <person name="Ruckert C."/>
        </authorList>
    </citation>
    <scope>NUCLEOTIDE SEQUENCE</scope>
    <source>
        <strain evidence="2">JCM 3090</strain>
    </source>
</reference>
<accession>A0A8J3F9R0</accession>
<organism evidence="2 3">
    <name type="scientific">Pilimelia anulata</name>
    <dbReference type="NCBI Taxonomy" id="53371"/>
    <lineage>
        <taxon>Bacteria</taxon>
        <taxon>Bacillati</taxon>
        <taxon>Actinomycetota</taxon>
        <taxon>Actinomycetes</taxon>
        <taxon>Micromonosporales</taxon>
        <taxon>Micromonosporaceae</taxon>
        <taxon>Pilimelia</taxon>
    </lineage>
</organism>
<evidence type="ECO:0000313" key="2">
    <source>
        <dbReference type="EMBL" id="GGJ94809.1"/>
    </source>
</evidence>
<evidence type="ECO:0000313" key="3">
    <source>
        <dbReference type="Proteomes" id="UP000649739"/>
    </source>
</evidence>